<accession>A0A914XUM4</accession>
<dbReference type="WBParaSite" id="PSU_v2.g10232.t1">
    <property type="protein sequence ID" value="PSU_v2.g10232.t1"/>
    <property type="gene ID" value="PSU_v2.g10232"/>
</dbReference>
<proteinExistence type="predicted"/>
<name>A0A914XUM4_9BILA</name>
<organism evidence="1 2">
    <name type="scientific">Panagrolaimus superbus</name>
    <dbReference type="NCBI Taxonomy" id="310955"/>
    <lineage>
        <taxon>Eukaryota</taxon>
        <taxon>Metazoa</taxon>
        <taxon>Ecdysozoa</taxon>
        <taxon>Nematoda</taxon>
        <taxon>Chromadorea</taxon>
        <taxon>Rhabditida</taxon>
        <taxon>Tylenchina</taxon>
        <taxon>Panagrolaimomorpha</taxon>
        <taxon>Panagrolaimoidea</taxon>
        <taxon>Panagrolaimidae</taxon>
        <taxon>Panagrolaimus</taxon>
    </lineage>
</organism>
<dbReference type="Proteomes" id="UP000887577">
    <property type="component" value="Unplaced"/>
</dbReference>
<evidence type="ECO:0000313" key="2">
    <source>
        <dbReference type="WBParaSite" id="PSU_v2.g10232.t1"/>
    </source>
</evidence>
<dbReference type="AlphaFoldDB" id="A0A914XUM4"/>
<keyword evidence="1" id="KW-1185">Reference proteome</keyword>
<dbReference type="InterPro" id="IPR029071">
    <property type="entry name" value="Ubiquitin-like_domsf"/>
</dbReference>
<dbReference type="SUPFAM" id="SSF54236">
    <property type="entry name" value="Ubiquitin-like"/>
    <property type="match status" value="1"/>
</dbReference>
<evidence type="ECO:0000313" key="1">
    <source>
        <dbReference type="Proteomes" id="UP000887577"/>
    </source>
</evidence>
<protein>
    <submittedName>
        <fullName evidence="2">Ubiquitin-like domain-containing protein</fullName>
    </submittedName>
</protein>
<reference evidence="2" key="1">
    <citation type="submission" date="2022-11" db="UniProtKB">
        <authorList>
            <consortium name="WormBaseParasite"/>
        </authorList>
    </citation>
    <scope>IDENTIFICATION</scope>
</reference>
<sequence>MLDATTLHKKSNSNKGIKNCIKVTISKTSIDINRQWNILKLKKIISLTFNLDPKQYYLKSNHVSLINESKLVKEYNIVENDEIQIMARGFGGMQKQTSLFTNSKDTIDNSDNFFELNLLTEYNSDHVNVSQNNISITEKVSNRNDNESYVKTDDKSKIQCWNKSSSKDIESMFNNIIPNNDKDDKKEKPELNRSTLSLHIAAYENAIEDILDSNEALETTKLKNKTWKDLKQSSMVVSQNPFEFPRQQHDEKTTDPEVMQFKSSQILLRPDGVCVFI</sequence>